<dbReference type="AlphaFoldDB" id="A0A0D0DRK7"/>
<dbReference type="Proteomes" id="UP000054538">
    <property type="component" value="Unassembled WGS sequence"/>
</dbReference>
<protein>
    <submittedName>
        <fullName evidence="1">Uncharacterized protein</fullName>
    </submittedName>
</protein>
<proteinExistence type="predicted"/>
<name>A0A0D0DRK7_9AGAM</name>
<sequence>MLCTGVHLRMRGLGRLWIAKLQLLDVLLQPLFLLQCLPFRIIRTLTKLLDLLLQPQDSTLEICFVNDRGGGGNRFVLRWCGRWTTLCEPVALPTPCTPCESSPG</sequence>
<dbReference type="HOGENOM" id="CLU_2250920_0_0_1"/>
<dbReference type="InParanoid" id="A0A0D0DRK7"/>
<reference evidence="2" key="2">
    <citation type="submission" date="2015-01" db="EMBL/GenBank/DDBJ databases">
        <title>Evolutionary Origins and Diversification of the Mycorrhizal Mutualists.</title>
        <authorList>
            <consortium name="DOE Joint Genome Institute"/>
            <consortium name="Mycorrhizal Genomics Consortium"/>
            <person name="Kohler A."/>
            <person name="Kuo A."/>
            <person name="Nagy L.G."/>
            <person name="Floudas D."/>
            <person name="Copeland A."/>
            <person name="Barry K.W."/>
            <person name="Cichocki N."/>
            <person name="Veneault-Fourrey C."/>
            <person name="LaButti K."/>
            <person name="Lindquist E.A."/>
            <person name="Lipzen A."/>
            <person name="Lundell T."/>
            <person name="Morin E."/>
            <person name="Murat C."/>
            <person name="Riley R."/>
            <person name="Ohm R."/>
            <person name="Sun H."/>
            <person name="Tunlid A."/>
            <person name="Henrissat B."/>
            <person name="Grigoriev I.V."/>
            <person name="Hibbett D.S."/>
            <person name="Martin F."/>
        </authorList>
    </citation>
    <scope>NUCLEOTIDE SEQUENCE [LARGE SCALE GENOMIC DNA]</scope>
    <source>
        <strain evidence="2">Ve08.2h10</strain>
    </source>
</reference>
<keyword evidence="2" id="KW-1185">Reference proteome</keyword>
<dbReference type="EMBL" id="KN825025">
    <property type="protein sequence ID" value="KIK95723.1"/>
    <property type="molecule type" value="Genomic_DNA"/>
</dbReference>
<evidence type="ECO:0000313" key="1">
    <source>
        <dbReference type="EMBL" id="KIK95723.1"/>
    </source>
</evidence>
<organism evidence="1 2">
    <name type="scientific">Paxillus rubicundulus Ve08.2h10</name>
    <dbReference type="NCBI Taxonomy" id="930991"/>
    <lineage>
        <taxon>Eukaryota</taxon>
        <taxon>Fungi</taxon>
        <taxon>Dikarya</taxon>
        <taxon>Basidiomycota</taxon>
        <taxon>Agaricomycotina</taxon>
        <taxon>Agaricomycetes</taxon>
        <taxon>Agaricomycetidae</taxon>
        <taxon>Boletales</taxon>
        <taxon>Paxilineae</taxon>
        <taxon>Paxillaceae</taxon>
        <taxon>Paxillus</taxon>
    </lineage>
</organism>
<reference evidence="1 2" key="1">
    <citation type="submission" date="2014-04" db="EMBL/GenBank/DDBJ databases">
        <authorList>
            <consortium name="DOE Joint Genome Institute"/>
            <person name="Kuo A."/>
            <person name="Kohler A."/>
            <person name="Jargeat P."/>
            <person name="Nagy L.G."/>
            <person name="Floudas D."/>
            <person name="Copeland A."/>
            <person name="Barry K.W."/>
            <person name="Cichocki N."/>
            <person name="Veneault-Fourrey C."/>
            <person name="LaButti K."/>
            <person name="Lindquist E.A."/>
            <person name="Lipzen A."/>
            <person name="Lundell T."/>
            <person name="Morin E."/>
            <person name="Murat C."/>
            <person name="Sun H."/>
            <person name="Tunlid A."/>
            <person name="Henrissat B."/>
            <person name="Grigoriev I.V."/>
            <person name="Hibbett D.S."/>
            <person name="Martin F."/>
            <person name="Nordberg H.P."/>
            <person name="Cantor M.N."/>
            <person name="Hua S.X."/>
        </authorList>
    </citation>
    <scope>NUCLEOTIDE SEQUENCE [LARGE SCALE GENOMIC DNA]</scope>
    <source>
        <strain evidence="1 2">Ve08.2h10</strain>
    </source>
</reference>
<evidence type="ECO:0000313" key="2">
    <source>
        <dbReference type="Proteomes" id="UP000054538"/>
    </source>
</evidence>
<accession>A0A0D0DRK7</accession>
<gene>
    <name evidence="1" type="ORF">PAXRUDRAFT_364889</name>
</gene>